<dbReference type="Gene3D" id="3.40.50.880">
    <property type="match status" value="1"/>
</dbReference>
<dbReference type="Pfam" id="PF01965">
    <property type="entry name" value="DJ-1_PfpI"/>
    <property type="match status" value="1"/>
</dbReference>
<name>A0A4Q0MAT4_9HYPH</name>
<feature type="domain" description="DJ-1/PfpI" evidence="1">
    <location>
        <begin position="2"/>
        <end position="103"/>
    </location>
</feature>
<dbReference type="PANTHER" id="PTHR43130:SF3">
    <property type="entry name" value="HTH-TYPE TRANSCRIPTIONAL REGULATOR RV1931C"/>
    <property type="match status" value="1"/>
</dbReference>
<dbReference type="InterPro" id="IPR052158">
    <property type="entry name" value="INH-QAR"/>
</dbReference>
<gene>
    <name evidence="2" type="ORF">EK403_17925</name>
</gene>
<dbReference type="InterPro" id="IPR029062">
    <property type="entry name" value="Class_I_gatase-like"/>
</dbReference>
<organism evidence="2 3">
    <name type="scientific">Hansschlegelia zhihuaiae</name>
    <dbReference type="NCBI Taxonomy" id="405005"/>
    <lineage>
        <taxon>Bacteria</taxon>
        <taxon>Pseudomonadati</taxon>
        <taxon>Pseudomonadota</taxon>
        <taxon>Alphaproteobacteria</taxon>
        <taxon>Hyphomicrobiales</taxon>
        <taxon>Methylopilaceae</taxon>
        <taxon>Hansschlegelia</taxon>
    </lineage>
</organism>
<evidence type="ECO:0000313" key="2">
    <source>
        <dbReference type="EMBL" id="RXF69919.1"/>
    </source>
</evidence>
<accession>A0A4Q0MAT4</accession>
<keyword evidence="3" id="KW-1185">Reference proteome</keyword>
<reference evidence="2 3" key="1">
    <citation type="submission" date="2018-12" db="EMBL/GenBank/DDBJ databases">
        <title>bacterium Hansschlegelia zhihuaiae S113.</title>
        <authorList>
            <person name="He J."/>
        </authorList>
    </citation>
    <scope>NUCLEOTIDE SEQUENCE [LARGE SCALE GENOMIC DNA]</scope>
    <source>
        <strain evidence="2 3">S 113</strain>
    </source>
</reference>
<dbReference type="InterPro" id="IPR002818">
    <property type="entry name" value="DJ-1/PfpI"/>
</dbReference>
<dbReference type="RefSeq" id="WP_206659580.1">
    <property type="nucleotide sequence ID" value="NZ_RYFI01000020.1"/>
</dbReference>
<dbReference type="EMBL" id="RYFI01000020">
    <property type="protein sequence ID" value="RXF69919.1"/>
    <property type="molecule type" value="Genomic_DNA"/>
</dbReference>
<sequence length="145" mass="15017">DCDVYVVCGGAGWPEASRDEELIGFLRRRPRERLASVCTGALVLAASGALDGRRITTRRNAAGAEPKAPIELLAGVAKGASAIPAAVVDDVVVTGGGVSLAIDATLYLIGKLYGQAAGDEVARLIEYDRAYRANKAELGHLTPGV</sequence>
<comment type="caution">
    <text evidence="2">The sequence shown here is derived from an EMBL/GenBank/DDBJ whole genome shotgun (WGS) entry which is preliminary data.</text>
</comment>
<evidence type="ECO:0000259" key="1">
    <source>
        <dbReference type="Pfam" id="PF01965"/>
    </source>
</evidence>
<dbReference type="SUPFAM" id="SSF52317">
    <property type="entry name" value="Class I glutamine amidotransferase-like"/>
    <property type="match status" value="1"/>
</dbReference>
<evidence type="ECO:0000313" key="3">
    <source>
        <dbReference type="Proteomes" id="UP000289708"/>
    </source>
</evidence>
<dbReference type="AlphaFoldDB" id="A0A4Q0MAT4"/>
<protein>
    <submittedName>
        <fullName evidence="2">DJ-1/PfpI family protein</fullName>
    </submittedName>
</protein>
<proteinExistence type="predicted"/>
<feature type="non-terminal residue" evidence="2">
    <location>
        <position position="1"/>
    </location>
</feature>
<dbReference type="PANTHER" id="PTHR43130">
    <property type="entry name" value="ARAC-FAMILY TRANSCRIPTIONAL REGULATOR"/>
    <property type="match status" value="1"/>
</dbReference>
<dbReference type="Proteomes" id="UP000289708">
    <property type="component" value="Unassembled WGS sequence"/>
</dbReference>